<protein>
    <submittedName>
        <fullName evidence="1">Uncharacterized protein</fullName>
    </submittedName>
</protein>
<sequence length="477" mass="51014">MDRLFRRVIALFGIIVLTFLPVMTPTAYAVESWSGDPWEGNPWSGDPWDGSELEWSGDSWNSEGWKGSKWNGTNWSQGGWNSSGFDGNDWKQQGWSSPYFQGDSWIQQDWNGSDFEGNSWTTNGWNGQQFEGSPWANSGWSMYGYNGTPWSSSGWTGNDILGSPWSNSGWKGEGSEGNPWLIPGFNGTPGTGTEVITSDPTDPSFKPGEQFYDTDEFKATKYVWDSVVNGVVDFDPNRPGGLSPNYVRSVFADSIKLQYGNHVAFDLYDIGDKGYSAYDSYSKLEGFRQAAFNTNAASLTNNAYQVSTASKFAQYGGLIKDSARTVWNNMDIANVSSTWGSMGAISKLNFVASGVNAGLSAYKTGVSVSNAVNTWQSTTDGSERTAAIADVGANLGETLMSAGGVAAAIPGGQAVGAGLIVVGGGLYVVSKTTQVVAKNWDKIAGATKKAGSAIKNAGKSVVDGAKKLGSTIKGWFS</sequence>
<organism evidence="1 2">
    <name type="scientific">Ornithinibacillus xuwenensis</name>
    <dbReference type="NCBI Taxonomy" id="3144668"/>
    <lineage>
        <taxon>Bacteria</taxon>
        <taxon>Bacillati</taxon>
        <taxon>Bacillota</taxon>
        <taxon>Bacilli</taxon>
        <taxon>Bacillales</taxon>
        <taxon>Bacillaceae</taxon>
        <taxon>Ornithinibacillus</taxon>
    </lineage>
</organism>
<proteinExistence type="predicted"/>
<evidence type="ECO:0000313" key="1">
    <source>
        <dbReference type="EMBL" id="MEN2767527.1"/>
    </source>
</evidence>
<keyword evidence="2" id="KW-1185">Reference proteome</keyword>
<comment type="caution">
    <text evidence="1">The sequence shown here is derived from an EMBL/GenBank/DDBJ whole genome shotgun (WGS) entry which is preliminary data.</text>
</comment>
<accession>A0ABU9XGX3</accession>
<gene>
    <name evidence="1" type="ORF">ABC228_10035</name>
</gene>
<reference evidence="1 2" key="1">
    <citation type="submission" date="2024-05" db="EMBL/GenBank/DDBJ databases">
        <authorList>
            <person name="Haq I."/>
            <person name="Ullah Z."/>
            <person name="Ahmad R."/>
            <person name="Li M."/>
            <person name="Tong Y."/>
        </authorList>
    </citation>
    <scope>NUCLEOTIDE SEQUENCE [LARGE SCALE GENOMIC DNA]</scope>
    <source>
        <strain evidence="1 2">16A2E</strain>
    </source>
</reference>
<evidence type="ECO:0000313" key="2">
    <source>
        <dbReference type="Proteomes" id="UP001444625"/>
    </source>
</evidence>
<dbReference type="EMBL" id="JBDIML010000003">
    <property type="protein sequence ID" value="MEN2767527.1"/>
    <property type="molecule type" value="Genomic_DNA"/>
</dbReference>
<dbReference type="Proteomes" id="UP001444625">
    <property type="component" value="Unassembled WGS sequence"/>
</dbReference>
<dbReference type="RefSeq" id="WP_345825001.1">
    <property type="nucleotide sequence ID" value="NZ_JBDIML010000003.1"/>
</dbReference>
<name>A0ABU9XGX3_9BACI</name>